<dbReference type="Gene3D" id="3.20.20.140">
    <property type="entry name" value="Metal-dependent hydrolases"/>
    <property type="match status" value="1"/>
</dbReference>
<dbReference type="PANTHER" id="PTHR21240">
    <property type="entry name" value="2-AMINO-3-CARBOXYLMUCONATE-6-SEMIALDEHYDE DECARBOXYLASE"/>
    <property type="match status" value="1"/>
</dbReference>
<dbReference type="GO" id="GO:0016787">
    <property type="term" value="F:hydrolase activity"/>
    <property type="evidence" value="ECO:0007669"/>
    <property type="project" value="InterPro"/>
</dbReference>
<dbReference type="PROSITE" id="PS51257">
    <property type="entry name" value="PROKAR_LIPOPROTEIN"/>
    <property type="match status" value="1"/>
</dbReference>
<dbReference type="Pfam" id="PF04909">
    <property type="entry name" value="Amidohydro_2"/>
    <property type="match status" value="1"/>
</dbReference>
<evidence type="ECO:0000313" key="3">
    <source>
        <dbReference type="EMBL" id="CAA9247782.1"/>
    </source>
</evidence>
<dbReference type="InterPro" id="IPR006311">
    <property type="entry name" value="TAT_signal"/>
</dbReference>
<dbReference type="InterPro" id="IPR032465">
    <property type="entry name" value="ACMSD"/>
</dbReference>
<dbReference type="InterPro" id="IPR006680">
    <property type="entry name" value="Amidohydro-rel"/>
</dbReference>
<dbReference type="SUPFAM" id="SSF51556">
    <property type="entry name" value="Metallo-dependent hydrolases"/>
    <property type="match status" value="1"/>
</dbReference>
<keyword evidence="1 3" id="KW-0456">Lyase</keyword>
<reference evidence="3" key="1">
    <citation type="submission" date="2020-02" db="EMBL/GenBank/DDBJ databases">
        <authorList>
            <person name="Meier V. D."/>
        </authorList>
    </citation>
    <scope>NUCLEOTIDE SEQUENCE</scope>
    <source>
        <strain evidence="3">AVDCRST_MAG04</strain>
    </source>
</reference>
<dbReference type="GO" id="GO:0001760">
    <property type="term" value="F:aminocarboxymuconate-semialdehyde decarboxylase activity"/>
    <property type="evidence" value="ECO:0007669"/>
    <property type="project" value="UniProtKB-EC"/>
</dbReference>
<dbReference type="GO" id="GO:0005737">
    <property type="term" value="C:cytoplasm"/>
    <property type="evidence" value="ECO:0007669"/>
    <property type="project" value="TreeGrafter"/>
</dbReference>
<dbReference type="AlphaFoldDB" id="A0A6J4IBD1"/>
<proteinExistence type="predicted"/>
<feature type="domain" description="Amidohydrolase-related" evidence="2">
    <location>
        <begin position="49"/>
        <end position="359"/>
    </location>
</feature>
<dbReference type="GO" id="GO:0019748">
    <property type="term" value="P:secondary metabolic process"/>
    <property type="evidence" value="ECO:0007669"/>
    <property type="project" value="TreeGrafter"/>
</dbReference>
<protein>
    <submittedName>
        <fullName evidence="3">2-amino-3-carboxymuconate-6-semialdehyde decarboxylase</fullName>
        <ecNumber evidence="3">4.1.1.45</ecNumber>
    </submittedName>
</protein>
<evidence type="ECO:0000259" key="2">
    <source>
        <dbReference type="Pfam" id="PF04909"/>
    </source>
</evidence>
<dbReference type="PANTHER" id="PTHR21240:SF28">
    <property type="entry name" value="ISO-OROTATE DECARBOXYLASE (EUROFUNG)"/>
    <property type="match status" value="1"/>
</dbReference>
<accession>A0A6J4IBD1</accession>
<dbReference type="EMBL" id="CADCTL010000134">
    <property type="protein sequence ID" value="CAA9247782.1"/>
    <property type="molecule type" value="Genomic_DNA"/>
</dbReference>
<dbReference type="InterPro" id="IPR032466">
    <property type="entry name" value="Metal_Hydrolase"/>
</dbReference>
<sequence length="362" mass="39061">MTSRRNFLTGAAATGVVFCSCGMLDAARAQSPGGRRLPVAIDGKRVKTIDVHAHCHFREAAALLGADASVLTPRVNGAEEAFIEIAQRFKAMDAQAVDMEVLSINPFWYGRDRDLAAQIVKVQNEKLAELCAAHPDRFAAFASLTLQAPDLAVQELETAVRRQGLKGAAIGGMVNGVEFSDPKFHPVWAKAEELGAVLFIHPQGVPELSRRLGGNGWLTNAIGNPLETTIALSHLIFEGTLDRFPGLKIIAAHGGGYLPSYADRSDHACLVGPAGCNPNITLKKKPTEYLKQLYFDSLVFSPEAIRHLAAQVGPDQIVLGSDYPYPWQLHPVDHIFACDSLNEQQKAAVLGETAARLLKING</sequence>
<dbReference type="PROSITE" id="PS51318">
    <property type="entry name" value="TAT"/>
    <property type="match status" value="1"/>
</dbReference>
<name>A0A6J4IBD1_9PROT</name>
<gene>
    <name evidence="3" type="ORF">AVDCRST_MAG04-1947</name>
</gene>
<dbReference type="EC" id="4.1.1.45" evidence="3"/>
<organism evidence="3">
    <name type="scientific">uncultured Acetobacteraceae bacterium</name>
    <dbReference type="NCBI Taxonomy" id="169975"/>
    <lineage>
        <taxon>Bacteria</taxon>
        <taxon>Pseudomonadati</taxon>
        <taxon>Pseudomonadota</taxon>
        <taxon>Alphaproteobacteria</taxon>
        <taxon>Acetobacterales</taxon>
        <taxon>Acetobacteraceae</taxon>
        <taxon>environmental samples</taxon>
    </lineage>
</organism>
<evidence type="ECO:0000256" key="1">
    <source>
        <dbReference type="ARBA" id="ARBA00023239"/>
    </source>
</evidence>